<reference evidence="2" key="1">
    <citation type="journal article" date="2016" name="Nat. Biotechnol.">
        <title>Sequencing wild and cultivated cassava and related species reveals extensive interspecific hybridization and genetic diversity.</title>
        <authorList>
            <person name="Bredeson J.V."/>
            <person name="Lyons J.B."/>
            <person name="Prochnik S.E."/>
            <person name="Wu G.A."/>
            <person name="Ha C.M."/>
            <person name="Edsinger-Gonzales E."/>
            <person name="Grimwood J."/>
            <person name="Schmutz J."/>
            <person name="Rabbi I.Y."/>
            <person name="Egesi C."/>
            <person name="Nauluvula P."/>
            <person name="Lebot V."/>
            <person name="Ndunguru J."/>
            <person name="Mkamilo G."/>
            <person name="Bart R.S."/>
            <person name="Setter T.L."/>
            <person name="Gleadow R.M."/>
            <person name="Kulakow P."/>
            <person name="Ferguson M.E."/>
            <person name="Rounsley S."/>
            <person name="Rokhsar D.S."/>
        </authorList>
    </citation>
    <scope>NUCLEOTIDE SEQUENCE [LARGE SCALE GENOMIC DNA]</scope>
    <source>
        <strain evidence="2">cv. AM560-2</strain>
    </source>
</reference>
<organism evidence="1 2">
    <name type="scientific">Manihot esculenta</name>
    <name type="common">Cassava</name>
    <name type="synonym">Jatropha manihot</name>
    <dbReference type="NCBI Taxonomy" id="3983"/>
    <lineage>
        <taxon>Eukaryota</taxon>
        <taxon>Viridiplantae</taxon>
        <taxon>Streptophyta</taxon>
        <taxon>Embryophyta</taxon>
        <taxon>Tracheophyta</taxon>
        <taxon>Spermatophyta</taxon>
        <taxon>Magnoliopsida</taxon>
        <taxon>eudicotyledons</taxon>
        <taxon>Gunneridae</taxon>
        <taxon>Pentapetalae</taxon>
        <taxon>rosids</taxon>
        <taxon>fabids</taxon>
        <taxon>Malpighiales</taxon>
        <taxon>Euphorbiaceae</taxon>
        <taxon>Crotonoideae</taxon>
        <taxon>Manihoteae</taxon>
        <taxon>Manihot</taxon>
    </lineage>
</organism>
<name>A0ACB7GRU1_MANES</name>
<evidence type="ECO:0000313" key="1">
    <source>
        <dbReference type="EMBL" id="KAG8642449.1"/>
    </source>
</evidence>
<keyword evidence="2" id="KW-1185">Reference proteome</keyword>
<gene>
    <name evidence="1" type="ORF">MANES_12G089338v8</name>
</gene>
<protein>
    <submittedName>
        <fullName evidence="1">Uncharacterized protein</fullName>
    </submittedName>
</protein>
<comment type="caution">
    <text evidence="1">The sequence shown here is derived from an EMBL/GenBank/DDBJ whole genome shotgun (WGS) entry which is preliminary data.</text>
</comment>
<evidence type="ECO:0000313" key="2">
    <source>
        <dbReference type="Proteomes" id="UP000091857"/>
    </source>
</evidence>
<sequence>MNYGILYSRFSTVLEGYSDTNWISDSDEIKSTSGYAFALGGGAIIWKSNKQNIIAKSTMKSEFITLELAGTEAEWLRNFLANILLGIKPTSSISMRCDCQAAIAITKNKTFNGKNRHIRLRHNVIKQLLKDETISIDYVKSEVNLADPMTKPLGRKLIDETSRGMRLEPI</sequence>
<proteinExistence type="predicted"/>
<dbReference type="EMBL" id="CM004398">
    <property type="protein sequence ID" value="KAG8642449.1"/>
    <property type="molecule type" value="Genomic_DNA"/>
</dbReference>
<accession>A0ACB7GRU1</accession>
<dbReference type="Proteomes" id="UP000091857">
    <property type="component" value="Chromosome 12"/>
</dbReference>